<dbReference type="SUPFAM" id="SSF63380">
    <property type="entry name" value="Riboflavin synthase domain-like"/>
    <property type="match status" value="1"/>
</dbReference>
<evidence type="ECO:0000313" key="9">
    <source>
        <dbReference type="Proteomes" id="UP000265848"/>
    </source>
</evidence>
<evidence type="ECO:0000256" key="5">
    <source>
        <dbReference type="SAM" id="Phobius"/>
    </source>
</evidence>
<protein>
    <recommendedName>
        <fullName evidence="4">NADPH--hemoprotein reductase</fullName>
        <ecNumber evidence="4">1.6.2.4</ecNumber>
    </recommendedName>
</protein>
<dbReference type="Gene3D" id="3.40.50.360">
    <property type="match status" value="1"/>
</dbReference>
<evidence type="ECO:0000313" key="8">
    <source>
        <dbReference type="EMBL" id="RII40307.1"/>
    </source>
</evidence>
<evidence type="ECO:0000259" key="6">
    <source>
        <dbReference type="PROSITE" id="PS50902"/>
    </source>
</evidence>
<keyword evidence="5" id="KW-1133">Transmembrane helix</keyword>
<dbReference type="InterPro" id="IPR017927">
    <property type="entry name" value="FAD-bd_FR_type"/>
</dbReference>
<feature type="domain" description="Flavodoxin-like" evidence="6">
    <location>
        <begin position="52"/>
        <end position="185"/>
    </location>
</feature>
<dbReference type="PRINTS" id="PR00371">
    <property type="entry name" value="FPNCR"/>
</dbReference>
<dbReference type="PROSITE" id="PS51384">
    <property type="entry name" value="FAD_FR"/>
    <property type="match status" value="1"/>
</dbReference>
<dbReference type="SUPFAM" id="SSF52218">
    <property type="entry name" value="Flavoproteins"/>
    <property type="match status" value="1"/>
</dbReference>
<dbReference type="PROSITE" id="PS50902">
    <property type="entry name" value="FLAVODOXIN_LIKE"/>
    <property type="match status" value="1"/>
</dbReference>
<comment type="caution">
    <text evidence="8">The sequence shown here is derived from an EMBL/GenBank/DDBJ whole genome shotgun (WGS) entry which is preliminary data.</text>
</comment>
<keyword evidence="9" id="KW-1185">Reference proteome</keyword>
<dbReference type="EMBL" id="QWJJ01000002">
    <property type="protein sequence ID" value="RII40307.1"/>
    <property type="molecule type" value="Genomic_DNA"/>
</dbReference>
<dbReference type="AlphaFoldDB" id="A0A399J6Y4"/>
<organism evidence="8 9">
    <name type="scientific">Pseudooceanicola sediminis</name>
    <dbReference type="NCBI Taxonomy" id="2211117"/>
    <lineage>
        <taxon>Bacteria</taxon>
        <taxon>Pseudomonadati</taxon>
        <taxon>Pseudomonadota</taxon>
        <taxon>Alphaproteobacteria</taxon>
        <taxon>Rhodobacterales</taxon>
        <taxon>Paracoccaceae</taxon>
        <taxon>Pseudooceanicola</taxon>
    </lineage>
</organism>
<keyword evidence="2" id="KW-0288">FMN</keyword>
<dbReference type="InterPro" id="IPR017938">
    <property type="entry name" value="Riboflavin_synthase-like_b-brl"/>
</dbReference>
<dbReference type="Proteomes" id="UP000265848">
    <property type="component" value="Unassembled WGS sequence"/>
</dbReference>
<dbReference type="Pfam" id="PF00258">
    <property type="entry name" value="Flavodoxin_1"/>
    <property type="match status" value="1"/>
</dbReference>
<keyword evidence="5" id="KW-0472">Membrane</keyword>
<reference evidence="8 9" key="1">
    <citation type="submission" date="2018-08" db="EMBL/GenBank/DDBJ databases">
        <title>Pseudooceanicola sediminis CY03 in the family Rhodobacteracea.</title>
        <authorList>
            <person name="Zhang Y.-J."/>
        </authorList>
    </citation>
    <scope>NUCLEOTIDE SEQUENCE [LARGE SCALE GENOMIC DNA]</scope>
    <source>
        <strain evidence="8 9">CY03</strain>
    </source>
</reference>
<dbReference type="PANTHER" id="PTHR19384:SF17">
    <property type="entry name" value="NADPH--CYTOCHROME P450 REDUCTASE"/>
    <property type="match status" value="1"/>
</dbReference>
<keyword evidence="5" id="KW-0812">Transmembrane</keyword>
<dbReference type="Gene3D" id="2.40.30.10">
    <property type="entry name" value="Translation factors"/>
    <property type="match status" value="1"/>
</dbReference>
<keyword evidence="1" id="KW-0285">Flavoprotein</keyword>
<dbReference type="SUPFAM" id="SSF52343">
    <property type="entry name" value="Ferredoxin reductase-like, C-terminal NADP-linked domain"/>
    <property type="match status" value="1"/>
</dbReference>
<dbReference type="InterPro" id="IPR039261">
    <property type="entry name" value="FNR_nucleotide-bd"/>
</dbReference>
<evidence type="ECO:0000256" key="4">
    <source>
        <dbReference type="ARBA" id="ARBA00023797"/>
    </source>
</evidence>
<dbReference type="PANTHER" id="PTHR19384">
    <property type="entry name" value="NITRIC OXIDE SYNTHASE-RELATED"/>
    <property type="match status" value="1"/>
</dbReference>
<dbReference type="EC" id="1.6.2.4" evidence="4"/>
<dbReference type="GO" id="GO:0050660">
    <property type="term" value="F:flavin adenine dinucleotide binding"/>
    <property type="evidence" value="ECO:0007669"/>
    <property type="project" value="TreeGrafter"/>
</dbReference>
<keyword evidence="3" id="KW-0249">Electron transport</keyword>
<evidence type="ECO:0000259" key="7">
    <source>
        <dbReference type="PROSITE" id="PS51384"/>
    </source>
</evidence>
<dbReference type="PRINTS" id="PR00369">
    <property type="entry name" value="FLAVODOXIN"/>
</dbReference>
<evidence type="ECO:0000256" key="1">
    <source>
        <dbReference type="ARBA" id="ARBA00022630"/>
    </source>
</evidence>
<dbReference type="GO" id="GO:0010181">
    <property type="term" value="F:FMN binding"/>
    <property type="evidence" value="ECO:0007669"/>
    <property type="project" value="InterPro"/>
</dbReference>
<dbReference type="InterPro" id="IPR001709">
    <property type="entry name" value="Flavoprot_Pyr_Nucl_cyt_Rdtase"/>
</dbReference>
<evidence type="ECO:0000256" key="3">
    <source>
        <dbReference type="ARBA" id="ARBA00022982"/>
    </source>
</evidence>
<dbReference type="GO" id="GO:0003958">
    <property type="term" value="F:NADPH-hemoprotein reductase activity"/>
    <property type="evidence" value="ECO:0007669"/>
    <property type="project" value="UniProtKB-EC"/>
</dbReference>
<dbReference type="InterPro" id="IPR001094">
    <property type="entry name" value="Flavdoxin-like"/>
</dbReference>
<accession>A0A399J6Y4</accession>
<feature type="domain" description="FAD-binding FR-type" evidence="7">
    <location>
        <begin position="187"/>
        <end position="301"/>
    </location>
</feature>
<dbReference type="InterPro" id="IPR029039">
    <property type="entry name" value="Flavoprotein-like_sf"/>
</dbReference>
<feature type="transmembrane region" description="Helical" evidence="5">
    <location>
        <begin position="6"/>
        <end position="33"/>
    </location>
</feature>
<dbReference type="InterPro" id="IPR008254">
    <property type="entry name" value="Flavodoxin/NO_synth"/>
</dbReference>
<dbReference type="Gene3D" id="3.40.50.80">
    <property type="entry name" value="Nucleotide-binding domain of ferredoxin-NADP reductase (FNR) module"/>
    <property type="match status" value="1"/>
</dbReference>
<proteinExistence type="predicted"/>
<keyword evidence="3" id="KW-0813">Transport</keyword>
<gene>
    <name evidence="8" type="ORF">DL237_03045</name>
</gene>
<dbReference type="GO" id="GO:0005829">
    <property type="term" value="C:cytosol"/>
    <property type="evidence" value="ECO:0007669"/>
    <property type="project" value="TreeGrafter"/>
</dbReference>
<name>A0A399J6Y4_9RHOB</name>
<sequence>MGGRGVIPALTLSAFRISLAVVLGLGWLAVLLWQRRAAATAPGGGDTASGDTLVLFASQSGLAERLAWDQARRLGTTPHPLDSVTPQILRRASTAWFLLASAGDGEAPDNARAFARRLGALRQCDLTGLRYGLLALGDRRYPAFCGFGRQVDAALVACGAHPLFPRVEVDRGAPADLAQWHARVGADTPGQWRLTERRLLTPRQAGDPAYHLRLRPDVPVEWTPGAIADVALLAPDGTPQQRSYSVASLPQSGEVELILRRRHGPDGPPGLGSAWLTAGLAQGGRVQLSLRDSPHMDALAIADRDDQPLLMIATGTGLAAVLGPLRARLAGSGTAPLWLVHGERHAAFAPLRDLARTGPDRLRIDCVLSRGPRPQRLPDWIRDHAEALSAFVAPGAPGRQPTLFVCGSRDPGRAILAALGTSLNASDLHQMQQSGRFLTDFY</sequence>
<evidence type="ECO:0000256" key="2">
    <source>
        <dbReference type="ARBA" id="ARBA00022643"/>
    </source>
</evidence>